<dbReference type="Proteomes" id="UP000824232">
    <property type="component" value="Unassembled WGS sequence"/>
</dbReference>
<proteinExistence type="predicted"/>
<reference evidence="1" key="1">
    <citation type="submission" date="2020-10" db="EMBL/GenBank/DDBJ databases">
        <authorList>
            <person name="Gilroy R."/>
        </authorList>
    </citation>
    <scope>NUCLEOTIDE SEQUENCE</scope>
    <source>
        <strain evidence="1">CHK184-20233</strain>
    </source>
</reference>
<dbReference type="EMBL" id="DVHC01000051">
    <property type="protein sequence ID" value="HIR59358.1"/>
    <property type="molecule type" value="Genomic_DNA"/>
</dbReference>
<name>A0A9D1DUW4_9FIRM</name>
<evidence type="ECO:0000313" key="2">
    <source>
        <dbReference type="Proteomes" id="UP000824232"/>
    </source>
</evidence>
<accession>A0A9D1DUW4</accession>
<reference evidence="1" key="2">
    <citation type="journal article" date="2021" name="PeerJ">
        <title>Extensive microbial diversity within the chicken gut microbiome revealed by metagenomics and culture.</title>
        <authorList>
            <person name="Gilroy R."/>
            <person name="Ravi A."/>
            <person name="Getino M."/>
            <person name="Pursley I."/>
            <person name="Horton D.L."/>
            <person name="Alikhan N.F."/>
            <person name="Baker D."/>
            <person name="Gharbi K."/>
            <person name="Hall N."/>
            <person name="Watson M."/>
            <person name="Adriaenssens E.M."/>
            <person name="Foster-Nyarko E."/>
            <person name="Jarju S."/>
            <person name="Secka A."/>
            <person name="Antonio M."/>
            <person name="Oren A."/>
            <person name="Chaudhuri R.R."/>
            <person name="La Ragione R."/>
            <person name="Hildebrand F."/>
            <person name="Pallen M.J."/>
        </authorList>
    </citation>
    <scope>NUCLEOTIDE SEQUENCE</scope>
    <source>
        <strain evidence="1">CHK184-20233</strain>
    </source>
</reference>
<protein>
    <submittedName>
        <fullName evidence="1">Uncharacterized protein</fullName>
    </submittedName>
</protein>
<comment type="caution">
    <text evidence="1">The sequence shown here is derived from an EMBL/GenBank/DDBJ whole genome shotgun (WGS) entry which is preliminary data.</text>
</comment>
<sequence>MRKLNYTKALVIVHGKSEKQICQYIKNKLRLKIEIYSDKNGEKAIQITSLKNTLNNKIFKSYRNFINTFEDIELDASSKNINNNFKIFIIMDTDDCSEDEKRKFINKEMFKGHWAYDYIVPIYNIPELETVLTEAKVPFTKTGVKRKKEYIKLFPTDPKYIKTDEVQIKELLNKLKKQKNTNLNDFLDFCLKVSD</sequence>
<gene>
    <name evidence="1" type="ORF">IAB38_04840</name>
</gene>
<organism evidence="1 2">
    <name type="scientific">Candidatus Onthousia excrementipullorum</name>
    <dbReference type="NCBI Taxonomy" id="2840884"/>
    <lineage>
        <taxon>Bacteria</taxon>
        <taxon>Bacillati</taxon>
        <taxon>Bacillota</taxon>
        <taxon>Bacilli</taxon>
        <taxon>Candidatus Onthousia</taxon>
    </lineage>
</organism>
<dbReference type="AlphaFoldDB" id="A0A9D1DUW4"/>
<evidence type="ECO:0000313" key="1">
    <source>
        <dbReference type="EMBL" id="HIR59358.1"/>
    </source>
</evidence>